<dbReference type="GO" id="GO:0008017">
    <property type="term" value="F:microtubule binding"/>
    <property type="evidence" value="ECO:0007669"/>
    <property type="project" value="InterPro"/>
</dbReference>
<dbReference type="GO" id="GO:0016887">
    <property type="term" value="F:ATP hydrolysis activity"/>
    <property type="evidence" value="ECO:0007669"/>
    <property type="project" value="UniProtKB-ARBA"/>
</dbReference>
<dbReference type="GO" id="GO:0005874">
    <property type="term" value="C:microtubule"/>
    <property type="evidence" value="ECO:0007669"/>
    <property type="project" value="UniProtKB-KW"/>
</dbReference>
<dbReference type="InterPro" id="IPR036961">
    <property type="entry name" value="Kinesin_motor_dom_sf"/>
</dbReference>
<feature type="coiled-coil region" evidence="8">
    <location>
        <begin position="340"/>
        <end position="367"/>
    </location>
</feature>
<evidence type="ECO:0000313" key="12">
    <source>
        <dbReference type="EMBL" id="KAJ8447805.1"/>
    </source>
</evidence>
<proteinExistence type="inferred from homology"/>
<feature type="region of interest" description="Disordered" evidence="9">
    <location>
        <begin position="820"/>
        <end position="907"/>
    </location>
</feature>
<dbReference type="InterPro" id="IPR036872">
    <property type="entry name" value="CH_dom_sf"/>
</dbReference>
<dbReference type="GO" id="GO:0007018">
    <property type="term" value="P:microtubule-based movement"/>
    <property type="evidence" value="ECO:0007669"/>
    <property type="project" value="InterPro"/>
</dbReference>
<evidence type="ECO:0000256" key="3">
    <source>
        <dbReference type="ARBA" id="ARBA00022741"/>
    </source>
</evidence>
<dbReference type="OrthoDB" id="3176171at2759"/>
<dbReference type="InterPro" id="IPR001715">
    <property type="entry name" value="CH_dom"/>
</dbReference>
<feature type="domain" description="Kinesin motor" evidence="11">
    <location>
        <begin position="442"/>
        <end position="783"/>
    </location>
</feature>
<feature type="binding site" evidence="7">
    <location>
        <begin position="546"/>
        <end position="553"/>
    </location>
    <ligand>
        <name>ATP</name>
        <dbReference type="ChEBI" id="CHEBI:30616"/>
    </ligand>
</feature>
<dbReference type="Pfam" id="PF00225">
    <property type="entry name" value="Kinesin"/>
    <property type="match status" value="1"/>
</dbReference>
<organism evidence="12 13">
    <name type="scientific">Carnegiea gigantea</name>
    <dbReference type="NCBI Taxonomy" id="171969"/>
    <lineage>
        <taxon>Eukaryota</taxon>
        <taxon>Viridiplantae</taxon>
        <taxon>Streptophyta</taxon>
        <taxon>Embryophyta</taxon>
        <taxon>Tracheophyta</taxon>
        <taxon>Spermatophyta</taxon>
        <taxon>Magnoliopsida</taxon>
        <taxon>eudicotyledons</taxon>
        <taxon>Gunneridae</taxon>
        <taxon>Pentapetalae</taxon>
        <taxon>Caryophyllales</taxon>
        <taxon>Cactineae</taxon>
        <taxon>Cactaceae</taxon>
        <taxon>Cactoideae</taxon>
        <taxon>Echinocereeae</taxon>
        <taxon>Carnegiea</taxon>
    </lineage>
</organism>
<dbReference type="EMBL" id="JAKOGI010000035">
    <property type="protein sequence ID" value="KAJ8447805.1"/>
    <property type="molecule type" value="Genomic_DNA"/>
</dbReference>
<accession>A0A9Q1KRL1</accession>
<feature type="compositionally biased region" description="Polar residues" evidence="9">
    <location>
        <begin position="823"/>
        <end position="844"/>
    </location>
</feature>
<evidence type="ECO:0000256" key="7">
    <source>
        <dbReference type="PROSITE-ProRule" id="PRU00283"/>
    </source>
</evidence>
<feature type="compositionally biased region" description="Polar residues" evidence="9">
    <location>
        <begin position="1017"/>
        <end position="1026"/>
    </location>
</feature>
<evidence type="ECO:0000259" key="11">
    <source>
        <dbReference type="PROSITE" id="PS50067"/>
    </source>
</evidence>
<evidence type="ECO:0000256" key="5">
    <source>
        <dbReference type="ARBA" id="ARBA00023054"/>
    </source>
</evidence>
<feature type="compositionally biased region" description="Polar residues" evidence="9">
    <location>
        <begin position="281"/>
        <end position="306"/>
    </location>
</feature>
<sequence length="1046" mass="114666">MAAEGMVSSPTASVVVEDVVRPNGMRLSDIDLASRKAEEASLRRYEAAGWLRKMVGVVGARDLPSEPSEEDFRLGLRSGIILCTAINKIQPGTIPKVVEAPNDTVIAADGAALMAYQYFENVRNFLVAVEEMGLPTFEASDLEQGGKTARVVNCVLALKSFSDWKVAGGSGSWKLTGGVKSPSSGKTFLKKNADRYLSAVSRVPSGNERSLDSFGHEQFSDLGLDLSDIWNSRSLSNMIRSLIMDKKPEEIPSIIESALNKILEDYERRLANQIEALKNTSETMSISGQNTTPTESPRAESQSIGNTAPDEASEAGQASEGEEEVKSQDYIISEPLSSHLNKQEMIVERQKRDIQALKHTIHTIKESMQLLQMKYYEEFGYLGTICIIFCILDEILLTHTDSPYHFPLGKQLQSLTHAASGYKKVVEENRKLYNQLQDLKGNIRVYCRVRPFLPGQASGSTTVDRVEERNITILTPSKNGKDAKKAFTFNKVFGPTATQETVSHIIDLDIILSFMLHFSAAEVYADMQPLVRSVLDGYNVCIFAYGQTGAGKTHTMTGPNNPTEETYGVNYRALNDLFCITQQRKETISYEVSVQMMEIYNEQVRDLLATNEIRNGSVNGINVPDANRLPVSTTSDVINLMNMGHKNRAVSSTAMNDRSSRSHSCMTVHVEGKDLTSGAILRGCMHLVDLAGSERVDKSEVTGDRLKEAQHINKSLAALGDVIASLASKSTHVPYRNSKLTQLLQDSLGGQAKTLMFVHISPELDAVGETISTLKFAERVSTIELGAAKANKETGDVKELKEQIANLKAALSRKEEEVEHLSRSLTGSPETLSVKSAASTTSSPVHPALGAPKDISSGRRSSTEDVASIKAKAKTAGTRKERRRSLDPVDLLPNGQWTGLKREENSQIDWMEKKQDTVGRPRSSGQDTLKQSLHSMVAKNRDNVQVSRYDPAHPDVIDELETAASDSSEPDIHHLHHVPKVSSTPNGLLGSRIRRPVVKTSQNMEKKSMIPTAPSRKVTNGTSPHASRNGVPAGHVKRKTGITNTK</sequence>
<dbReference type="GO" id="GO:0003777">
    <property type="term" value="F:microtubule motor activity"/>
    <property type="evidence" value="ECO:0007669"/>
    <property type="project" value="InterPro"/>
</dbReference>
<dbReference type="PROSITE" id="PS50067">
    <property type="entry name" value="KINESIN_MOTOR_2"/>
    <property type="match status" value="1"/>
</dbReference>
<dbReference type="SUPFAM" id="SSF52540">
    <property type="entry name" value="P-loop containing nucleoside triphosphate hydrolases"/>
    <property type="match status" value="1"/>
</dbReference>
<evidence type="ECO:0000256" key="1">
    <source>
        <dbReference type="ARBA" id="ARBA00010899"/>
    </source>
</evidence>
<dbReference type="InterPro" id="IPR001752">
    <property type="entry name" value="Kinesin_motor_dom"/>
</dbReference>
<keyword evidence="2" id="KW-0493">Microtubule</keyword>
<evidence type="ECO:0000256" key="8">
    <source>
        <dbReference type="SAM" id="Coils"/>
    </source>
</evidence>
<feature type="domain" description="Calponin-homology (CH)" evidence="10">
    <location>
        <begin position="41"/>
        <end position="163"/>
    </location>
</feature>
<name>A0A9Q1KRL1_9CARY</name>
<dbReference type="InterPro" id="IPR027417">
    <property type="entry name" value="P-loop_NTPase"/>
</dbReference>
<dbReference type="PANTHER" id="PTHR47972:SF12">
    <property type="entry name" value="KINESIN-LIKE PROTEIN KIN-14H"/>
    <property type="match status" value="1"/>
</dbReference>
<keyword evidence="3 7" id="KW-0547">Nucleotide-binding</keyword>
<gene>
    <name evidence="12" type="ORF">Cgig2_015168</name>
</gene>
<dbReference type="PROSITE" id="PS50021">
    <property type="entry name" value="CH"/>
    <property type="match status" value="1"/>
</dbReference>
<dbReference type="PANTHER" id="PTHR47972">
    <property type="entry name" value="KINESIN-LIKE PROTEIN KLP-3"/>
    <property type="match status" value="1"/>
</dbReference>
<dbReference type="AlphaFoldDB" id="A0A9Q1KRL1"/>
<protein>
    <submittedName>
        <fullName evidence="12">Uncharacterized protein</fullName>
    </submittedName>
</protein>
<dbReference type="PRINTS" id="PR00380">
    <property type="entry name" value="KINESINHEAVY"/>
</dbReference>
<dbReference type="SUPFAM" id="SSF47576">
    <property type="entry name" value="Calponin-homology domain, CH-domain"/>
    <property type="match status" value="1"/>
</dbReference>
<dbReference type="InterPro" id="IPR027640">
    <property type="entry name" value="Kinesin-like_fam"/>
</dbReference>
<evidence type="ECO:0000259" key="10">
    <source>
        <dbReference type="PROSITE" id="PS50021"/>
    </source>
</evidence>
<keyword evidence="4 7" id="KW-0067">ATP-binding</keyword>
<feature type="region of interest" description="Disordered" evidence="9">
    <location>
        <begin position="281"/>
        <end position="326"/>
    </location>
</feature>
<dbReference type="CDD" id="cd21203">
    <property type="entry name" value="CH_AtKIN14-like"/>
    <property type="match status" value="1"/>
</dbReference>
<dbReference type="SMART" id="SM00129">
    <property type="entry name" value="KISc"/>
    <property type="match status" value="1"/>
</dbReference>
<dbReference type="Proteomes" id="UP001153076">
    <property type="component" value="Unassembled WGS sequence"/>
</dbReference>
<evidence type="ECO:0000256" key="2">
    <source>
        <dbReference type="ARBA" id="ARBA00022701"/>
    </source>
</evidence>
<dbReference type="GO" id="GO:0005524">
    <property type="term" value="F:ATP binding"/>
    <property type="evidence" value="ECO:0007669"/>
    <property type="project" value="UniProtKB-UniRule"/>
</dbReference>
<dbReference type="Gene3D" id="1.10.418.10">
    <property type="entry name" value="Calponin-like domain"/>
    <property type="match status" value="1"/>
</dbReference>
<feature type="region of interest" description="Disordered" evidence="9">
    <location>
        <begin position="1001"/>
        <end position="1046"/>
    </location>
</feature>
<comment type="similarity">
    <text evidence="1">Belongs to the TRAFAC class myosin-kinesin ATPase superfamily. Kinesin family. KIN-14 subfamily.</text>
</comment>
<dbReference type="FunFam" id="3.40.850.10:FF:000045">
    <property type="entry name" value="Kinesin-like protein KIN-14I isoform A"/>
    <property type="match status" value="1"/>
</dbReference>
<dbReference type="FunFam" id="1.10.418.10:FF:000062">
    <property type="entry name" value="Kinesin-like protein KIN-14I isoform A"/>
    <property type="match status" value="1"/>
</dbReference>
<keyword evidence="6 7" id="KW-0505">Motor protein</keyword>
<evidence type="ECO:0000256" key="4">
    <source>
        <dbReference type="ARBA" id="ARBA00022840"/>
    </source>
</evidence>
<dbReference type="CDD" id="cd01366">
    <property type="entry name" value="KISc_C_terminal"/>
    <property type="match status" value="1"/>
</dbReference>
<reference evidence="12" key="1">
    <citation type="submission" date="2022-04" db="EMBL/GenBank/DDBJ databases">
        <title>Carnegiea gigantea Genome sequencing and assembly v2.</title>
        <authorList>
            <person name="Copetti D."/>
            <person name="Sanderson M.J."/>
            <person name="Burquez A."/>
            <person name="Wojciechowski M.F."/>
        </authorList>
    </citation>
    <scope>NUCLEOTIDE SEQUENCE</scope>
    <source>
        <strain evidence="12">SGP5-SGP5p</strain>
        <tissue evidence="12">Aerial part</tissue>
    </source>
</reference>
<dbReference type="SMART" id="SM00033">
    <property type="entry name" value="CH"/>
    <property type="match status" value="1"/>
</dbReference>
<keyword evidence="5 8" id="KW-0175">Coiled coil</keyword>
<evidence type="ECO:0000256" key="9">
    <source>
        <dbReference type="SAM" id="MobiDB-lite"/>
    </source>
</evidence>
<dbReference type="Pfam" id="PF00307">
    <property type="entry name" value="CH"/>
    <property type="match status" value="1"/>
</dbReference>
<evidence type="ECO:0000313" key="13">
    <source>
        <dbReference type="Proteomes" id="UP001153076"/>
    </source>
</evidence>
<keyword evidence="13" id="KW-1185">Reference proteome</keyword>
<evidence type="ECO:0000256" key="6">
    <source>
        <dbReference type="ARBA" id="ARBA00023175"/>
    </source>
</evidence>
<dbReference type="Gene3D" id="3.40.850.10">
    <property type="entry name" value="Kinesin motor domain"/>
    <property type="match status" value="1"/>
</dbReference>
<comment type="caution">
    <text evidence="12">The sequence shown here is derived from an EMBL/GenBank/DDBJ whole genome shotgun (WGS) entry which is preliminary data.</text>
</comment>